<reference evidence="1 2" key="1">
    <citation type="submission" date="2014-04" db="EMBL/GenBank/DDBJ databases">
        <authorList>
            <consortium name="DOE Joint Genome Institute"/>
            <person name="Kuo A."/>
            <person name="Tarkka M."/>
            <person name="Buscot F."/>
            <person name="Kohler A."/>
            <person name="Nagy L.G."/>
            <person name="Floudas D."/>
            <person name="Copeland A."/>
            <person name="Barry K.W."/>
            <person name="Cichocki N."/>
            <person name="Veneault-Fourrey C."/>
            <person name="LaButti K."/>
            <person name="Lindquist E.A."/>
            <person name="Lipzen A."/>
            <person name="Lundell T."/>
            <person name="Morin E."/>
            <person name="Murat C."/>
            <person name="Sun H."/>
            <person name="Tunlid A."/>
            <person name="Henrissat B."/>
            <person name="Grigoriev I.V."/>
            <person name="Hibbett D.S."/>
            <person name="Martin F."/>
            <person name="Nordberg H.P."/>
            <person name="Cantor M.N."/>
            <person name="Hua S.X."/>
        </authorList>
    </citation>
    <scope>NUCLEOTIDE SEQUENCE [LARGE SCALE GENOMIC DNA]</scope>
    <source>
        <strain evidence="1 2">F 1598</strain>
    </source>
</reference>
<dbReference type="AlphaFoldDB" id="A0A0C3AZ78"/>
<evidence type="ECO:0000313" key="2">
    <source>
        <dbReference type="Proteomes" id="UP000054166"/>
    </source>
</evidence>
<gene>
    <name evidence="1" type="ORF">PILCRDRAFT_823564</name>
</gene>
<name>A0A0C3AZ78_PILCF</name>
<dbReference type="InParanoid" id="A0A0C3AZ78"/>
<dbReference type="HOGENOM" id="CLU_2923471_0_0_1"/>
<evidence type="ECO:0000313" key="1">
    <source>
        <dbReference type="EMBL" id="KIM79313.1"/>
    </source>
</evidence>
<proteinExistence type="predicted"/>
<accession>A0A0C3AZ78</accession>
<organism evidence="1 2">
    <name type="scientific">Piloderma croceum (strain F 1598)</name>
    <dbReference type="NCBI Taxonomy" id="765440"/>
    <lineage>
        <taxon>Eukaryota</taxon>
        <taxon>Fungi</taxon>
        <taxon>Dikarya</taxon>
        <taxon>Basidiomycota</taxon>
        <taxon>Agaricomycotina</taxon>
        <taxon>Agaricomycetes</taxon>
        <taxon>Agaricomycetidae</taxon>
        <taxon>Atheliales</taxon>
        <taxon>Atheliaceae</taxon>
        <taxon>Piloderma</taxon>
    </lineage>
</organism>
<protein>
    <submittedName>
        <fullName evidence="1">Uncharacterized protein</fullName>
    </submittedName>
</protein>
<keyword evidence="2" id="KW-1185">Reference proteome</keyword>
<sequence>MKGFIFPCNRDVVLKAHPPHDLPLVIRVHQSMMFERGAEKLAIDHKCTLRKYQCETVRRLV</sequence>
<dbReference type="Proteomes" id="UP000054166">
    <property type="component" value="Unassembled WGS sequence"/>
</dbReference>
<reference evidence="2" key="2">
    <citation type="submission" date="2015-01" db="EMBL/GenBank/DDBJ databases">
        <title>Evolutionary Origins and Diversification of the Mycorrhizal Mutualists.</title>
        <authorList>
            <consortium name="DOE Joint Genome Institute"/>
            <consortium name="Mycorrhizal Genomics Consortium"/>
            <person name="Kohler A."/>
            <person name="Kuo A."/>
            <person name="Nagy L.G."/>
            <person name="Floudas D."/>
            <person name="Copeland A."/>
            <person name="Barry K.W."/>
            <person name="Cichocki N."/>
            <person name="Veneault-Fourrey C."/>
            <person name="LaButti K."/>
            <person name="Lindquist E.A."/>
            <person name="Lipzen A."/>
            <person name="Lundell T."/>
            <person name="Morin E."/>
            <person name="Murat C."/>
            <person name="Riley R."/>
            <person name="Ohm R."/>
            <person name="Sun H."/>
            <person name="Tunlid A."/>
            <person name="Henrissat B."/>
            <person name="Grigoriev I.V."/>
            <person name="Hibbett D.S."/>
            <person name="Martin F."/>
        </authorList>
    </citation>
    <scope>NUCLEOTIDE SEQUENCE [LARGE SCALE GENOMIC DNA]</scope>
    <source>
        <strain evidence="2">F 1598</strain>
    </source>
</reference>
<dbReference type="EMBL" id="KN833010">
    <property type="protein sequence ID" value="KIM79313.1"/>
    <property type="molecule type" value="Genomic_DNA"/>
</dbReference>